<feature type="compositionally biased region" description="Low complexity" evidence="1">
    <location>
        <begin position="59"/>
        <end position="72"/>
    </location>
</feature>
<comment type="caution">
    <text evidence="3">The sequence shown here is derived from an EMBL/GenBank/DDBJ whole genome shotgun (WGS) entry which is preliminary data.</text>
</comment>
<dbReference type="Proteomes" id="UP000609651">
    <property type="component" value="Unassembled WGS sequence"/>
</dbReference>
<organism evidence="3 4">
    <name type="scientific">Alienimonas chondri</name>
    <dbReference type="NCBI Taxonomy" id="2681879"/>
    <lineage>
        <taxon>Bacteria</taxon>
        <taxon>Pseudomonadati</taxon>
        <taxon>Planctomycetota</taxon>
        <taxon>Planctomycetia</taxon>
        <taxon>Planctomycetales</taxon>
        <taxon>Planctomycetaceae</taxon>
        <taxon>Alienimonas</taxon>
    </lineage>
</organism>
<dbReference type="EMBL" id="WTPX01000270">
    <property type="protein sequence ID" value="NNJ28042.1"/>
    <property type="molecule type" value="Genomic_DNA"/>
</dbReference>
<gene>
    <name evidence="3" type="ORF">LzC2_41530</name>
</gene>
<evidence type="ECO:0000313" key="3">
    <source>
        <dbReference type="EMBL" id="NNJ28042.1"/>
    </source>
</evidence>
<proteinExistence type="predicted"/>
<dbReference type="RefSeq" id="WP_171189941.1">
    <property type="nucleotide sequence ID" value="NZ_WTPX01000270.1"/>
</dbReference>
<evidence type="ECO:0000313" key="4">
    <source>
        <dbReference type="Proteomes" id="UP000609651"/>
    </source>
</evidence>
<evidence type="ECO:0000256" key="1">
    <source>
        <dbReference type="SAM" id="MobiDB-lite"/>
    </source>
</evidence>
<feature type="signal peptide" evidence="2">
    <location>
        <begin position="1"/>
        <end position="30"/>
    </location>
</feature>
<name>A0ABX1VJW8_9PLAN</name>
<evidence type="ECO:0008006" key="5">
    <source>
        <dbReference type="Google" id="ProtNLM"/>
    </source>
</evidence>
<feature type="region of interest" description="Disordered" evidence="1">
    <location>
        <begin position="53"/>
        <end position="78"/>
    </location>
</feature>
<keyword evidence="4" id="KW-1185">Reference proteome</keyword>
<sequence length="200" mass="21324">MSPHLIRRLVPSLLGAGLLVVIAPTPGAAADDLNQPADAPGTITPRVARRMATQEKPVPDAALEAPSEAPEPSVRQTPIGTRISPRITRDAYRAAYYAVPFNLAEQRANPGYRHAAAMKFLTGEYPPPAPVVAPQPAFPAGGAPFYGQSPARGFPGLVLPDGFSGPPTFGPPPYAFDRVQGVVPTFVNRYQTPRVFLPRR</sequence>
<keyword evidence="2" id="KW-0732">Signal</keyword>
<accession>A0ABX1VJW8</accession>
<feature type="chain" id="PRO_5046954540" description="DUF3300 domain-containing protein" evidence="2">
    <location>
        <begin position="31"/>
        <end position="200"/>
    </location>
</feature>
<evidence type="ECO:0000256" key="2">
    <source>
        <dbReference type="SAM" id="SignalP"/>
    </source>
</evidence>
<protein>
    <recommendedName>
        <fullName evidence="5">DUF3300 domain-containing protein</fullName>
    </recommendedName>
</protein>
<reference evidence="3 4" key="1">
    <citation type="journal article" date="2020" name="Syst. Appl. Microbiol.">
        <title>Alienimonas chondri sp. nov., a novel planctomycete isolated from the biofilm of the red alga Chondrus crispus.</title>
        <authorList>
            <person name="Vitorino I."/>
            <person name="Albuquerque L."/>
            <person name="Wiegand S."/>
            <person name="Kallscheuer N."/>
            <person name="da Costa M.S."/>
            <person name="Lobo-da-Cunha A."/>
            <person name="Jogler C."/>
            <person name="Lage O.M."/>
        </authorList>
    </citation>
    <scope>NUCLEOTIDE SEQUENCE [LARGE SCALE GENOMIC DNA]</scope>
    <source>
        <strain evidence="3 4">LzC2</strain>
    </source>
</reference>